<evidence type="ECO:0000259" key="4">
    <source>
        <dbReference type="PROSITE" id="PS50893"/>
    </source>
</evidence>
<evidence type="ECO:0000313" key="6">
    <source>
        <dbReference type="Proteomes" id="UP001208114"/>
    </source>
</evidence>
<keyword evidence="2" id="KW-0547">Nucleotide-binding</keyword>
<keyword evidence="1" id="KW-0813">Transport</keyword>
<sequence length="251" mass="28176">MVLEINNVSYQKNKKEILSHINFSVDKGIYAVLGSNGAGKSTLLKVISTLLAPTEGAVTFHQKPVKNNKQYLAAMSYMPQNVGLIKEFDIVDNLHYFGLLKGCKDSELKIKISEIITDFDLDAVKNMTAYNLSGGVIQRIGIALSLLNAPAVLLLDEPFNSLDSSERNRLYSILRKISENTTVIISTHLIAEIENAADEFILMKDGAVTFKGNKHECIDGYMKSPDRIREKNEDLDKTVFEEAVEYYTKYW</sequence>
<dbReference type="InterPro" id="IPR051782">
    <property type="entry name" value="ABC_Transporter_VariousFunc"/>
</dbReference>
<dbReference type="PANTHER" id="PTHR42939:SF1">
    <property type="entry name" value="ABC TRANSPORTER ATP-BINDING PROTEIN ALBC-RELATED"/>
    <property type="match status" value="1"/>
</dbReference>
<evidence type="ECO:0000256" key="3">
    <source>
        <dbReference type="ARBA" id="ARBA00022840"/>
    </source>
</evidence>
<accession>A0ABT2VZM3</accession>
<reference evidence="6" key="1">
    <citation type="submission" date="2023-07" db="EMBL/GenBank/DDBJ databases">
        <title>Chryseobacterium sp. GMJ5 Genome sequencing and assembly.</title>
        <authorList>
            <person name="Jung Y."/>
        </authorList>
    </citation>
    <scope>NUCLEOTIDE SEQUENCE [LARGE SCALE GENOMIC DNA]</scope>
    <source>
        <strain evidence="6">GMJ5</strain>
    </source>
</reference>
<comment type="caution">
    <text evidence="5">The sequence shown here is derived from an EMBL/GenBank/DDBJ whole genome shotgun (WGS) entry which is preliminary data.</text>
</comment>
<dbReference type="Gene3D" id="3.40.50.300">
    <property type="entry name" value="P-loop containing nucleotide triphosphate hydrolases"/>
    <property type="match status" value="1"/>
</dbReference>
<evidence type="ECO:0000313" key="5">
    <source>
        <dbReference type="EMBL" id="MCU7613925.1"/>
    </source>
</evidence>
<gene>
    <name evidence="5" type="ORF">N0B16_05700</name>
</gene>
<dbReference type="RefSeq" id="WP_262989764.1">
    <property type="nucleotide sequence ID" value="NZ_JAOTEN010000001.1"/>
</dbReference>
<protein>
    <submittedName>
        <fullName evidence="5">ABC transporter ATP-binding protein</fullName>
    </submittedName>
</protein>
<dbReference type="PANTHER" id="PTHR42939">
    <property type="entry name" value="ABC TRANSPORTER ATP-BINDING PROTEIN ALBC-RELATED"/>
    <property type="match status" value="1"/>
</dbReference>
<dbReference type="SMART" id="SM00382">
    <property type="entry name" value="AAA"/>
    <property type="match status" value="1"/>
</dbReference>
<keyword evidence="3 5" id="KW-0067">ATP-binding</keyword>
<dbReference type="PROSITE" id="PS50893">
    <property type="entry name" value="ABC_TRANSPORTER_2"/>
    <property type="match status" value="1"/>
</dbReference>
<organism evidence="5 6">
    <name type="scientific">Chryseobacterium gilvum</name>
    <dbReference type="NCBI Taxonomy" id="2976534"/>
    <lineage>
        <taxon>Bacteria</taxon>
        <taxon>Pseudomonadati</taxon>
        <taxon>Bacteroidota</taxon>
        <taxon>Flavobacteriia</taxon>
        <taxon>Flavobacteriales</taxon>
        <taxon>Weeksellaceae</taxon>
        <taxon>Chryseobacterium group</taxon>
        <taxon>Chryseobacterium</taxon>
    </lineage>
</organism>
<proteinExistence type="predicted"/>
<dbReference type="EMBL" id="JAOTEN010000001">
    <property type="protein sequence ID" value="MCU7613925.1"/>
    <property type="molecule type" value="Genomic_DNA"/>
</dbReference>
<keyword evidence="6" id="KW-1185">Reference proteome</keyword>
<evidence type="ECO:0000256" key="1">
    <source>
        <dbReference type="ARBA" id="ARBA00022448"/>
    </source>
</evidence>
<dbReference type="Proteomes" id="UP001208114">
    <property type="component" value="Unassembled WGS sequence"/>
</dbReference>
<feature type="domain" description="ABC transporter" evidence="4">
    <location>
        <begin position="3"/>
        <end position="230"/>
    </location>
</feature>
<dbReference type="GO" id="GO:0005524">
    <property type="term" value="F:ATP binding"/>
    <property type="evidence" value="ECO:0007669"/>
    <property type="project" value="UniProtKB-KW"/>
</dbReference>
<name>A0ABT2VZM3_9FLAO</name>
<evidence type="ECO:0000256" key="2">
    <source>
        <dbReference type="ARBA" id="ARBA00022741"/>
    </source>
</evidence>
<dbReference type="Pfam" id="PF00005">
    <property type="entry name" value="ABC_tran"/>
    <property type="match status" value="1"/>
</dbReference>
<dbReference type="InterPro" id="IPR003593">
    <property type="entry name" value="AAA+_ATPase"/>
</dbReference>
<dbReference type="SUPFAM" id="SSF52540">
    <property type="entry name" value="P-loop containing nucleoside triphosphate hydrolases"/>
    <property type="match status" value="1"/>
</dbReference>
<dbReference type="InterPro" id="IPR003439">
    <property type="entry name" value="ABC_transporter-like_ATP-bd"/>
</dbReference>
<dbReference type="InterPro" id="IPR027417">
    <property type="entry name" value="P-loop_NTPase"/>
</dbReference>